<keyword evidence="7 13" id="KW-0238">DNA-binding</keyword>
<evidence type="ECO:0000256" key="4">
    <source>
        <dbReference type="ARBA" id="ARBA00016145"/>
    </source>
</evidence>
<proteinExistence type="inferred from homology"/>
<dbReference type="InterPro" id="IPR000119">
    <property type="entry name" value="Hist_DNA-bd"/>
</dbReference>
<dbReference type="RefSeq" id="WP_006683222.1">
    <property type="nucleotide sequence ID" value="NZ_CAFB01000069.1"/>
</dbReference>
<dbReference type="SUPFAM" id="SSF47729">
    <property type="entry name" value="IHF-like DNA-binding proteins"/>
    <property type="match status" value="1"/>
</dbReference>
<evidence type="ECO:0000256" key="3">
    <source>
        <dbReference type="ARBA" id="ARBA00011738"/>
    </source>
</evidence>
<comment type="similarity">
    <text evidence="2 11">Belongs to the bacterial histone-like protein family.</text>
</comment>
<sequence>MAVKSAAKKPAVHTKTAKKPEKAISSVRKLPAIERPYSTSQLVSDLATETGVPQGKIKAVFARLETLMAGHMKHKQPFSLLGLLKMQVVTKPATKARQGVNPRTGAPTKIPAKPAHPAVKLKALKKLKEMA</sequence>
<protein>
    <recommendedName>
        <fullName evidence="4">Viral histone-like protein</fullName>
    </recommendedName>
    <alternativeName>
        <fullName evidence="9">DNA-binding protein pA104R</fullName>
    </alternativeName>
    <alternativeName>
        <fullName evidence="8">pA104R</fullName>
    </alternativeName>
</protein>
<evidence type="ECO:0000256" key="2">
    <source>
        <dbReference type="ARBA" id="ARBA00010529"/>
    </source>
</evidence>
<accession>G2JBK4</accession>
<dbReference type="GO" id="GO:0030527">
    <property type="term" value="F:structural constituent of chromatin"/>
    <property type="evidence" value="ECO:0007669"/>
    <property type="project" value="InterPro"/>
</dbReference>
<evidence type="ECO:0000256" key="7">
    <source>
        <dbReference type="ARBA" id="ARBA00023125"/>
    </source>
</evidence>
<evidence type="ECO:0000313" key="13">
    <source>
        <dbReference type="EMBL" id="CCD30158.1"/>
    </source>
</evidence>
<dbReference type="eggNOG" id="COG0776">
    <property type="taxonomic scope" value="Bacteria"/>
</dbReference>
<dbReference type="AlphaFoldDB" id="G2JBK4"/>
<evidence type="ECO:0000313" key="14">
    <source>
        <dbReference type="Proteomes" id="UP000054051"/>
    </source>
</evidence>
<keyword evidence="5" id="KW-0235">DNA replication</keyword>
<dbReference type="EMBL" id="CAFB01000069">
    <property type="protein sequence ID" value="CCD30158.1"/>
    <property type="molecule type" value="Genomic_DNA"/>
</dbReference>
<evidence type="ECO:0000256" key="8">
    <source>
        <dbReference type="ARBA" id="ARBA00033120"/>
    </source>
</evidence>
<evidence type="ECO:0000256" key="9">
    <source>
        <dbReference type="ARBA" id="ARBA00033227"/>
    </source>
</evidence>
<reference evidence="13 14" key="1">
    <citation type="submission" date="2011-08" db="EMBL/GenBank/DDBJ databases">
        <title>The genome of the obligate endobacterium of an arbuscular mycorrhizal fungus reveals an interphylum network of nutritional interactions.</title>
        <authorList>
            <person name="Ghignone S."/>
            <person name="Salvioli A."/>
            <person name="Anca I."/>
            <person name="Lumini E."/>
            <person name="Ortu G."/>
            <person name="Petiti L."/>
            <person name="Cruveiller S."/>
            <person name="Bianciotto V."/>
            <person name="Piffanelli P."/>
            <person name="Lanfranco L."/>
            <person name="Bonfante P."/>
        </authorList>
    </citation>
    <scope>NUCLEOTIDE SEQUENCE [LARGE SCALE GENOMIC DNA]</scope>
    <source>
        <strain evidence="13 14">BEG34</strain>
    </source>
</reference>
<dbReference type="PANTHER" id="PTHR33175:SF13">
    <property type="entry name" value="HISTONE-LIKE PROTEIN"/>
    <property type="match status" value="1"/>
</dbReference>
<evidence type="ECO:0000256" key="1">
    <source>
        <dbReference type="ARBA" id="ARBA00004328"/>
    </source>
</evidence>
<feature type="region of interest" description="Disordered" evidence="12">
    <location>
        <begin position="94"/>
        <end position="113"/>
    </location>
</feature>
<evidence type="ECO:0000256" key="10">
    <source>
        <dbReference type="ARBA" id="ARBA00046140"/>
    </source>
</evidence>
<feature type="compositionally biased region" description="Basic residues" evidence="12">
    <location>
        <begin position="1"/>
        <end position="17"/>
    </location>
</feature>
<comment type="function">
    <text evidence="10">DNA-binding protein that plays a critical role in nucleoid compaction, genome replication and DNA replication and transcription. Binds to both ssDNA and dsDNA with a binding site covering about 15 nucleotides. Displays DNA-supercoiling activity only when associated with the viral DNA topoisomerase 2.</text>
</comment>
<dbReference type="Gene3D" id="4.10.520.10">
    <property type="entry name" value="IHF-like DNA-binding proteins"/>
    <property type="match status" value="1"/>
</dbReference>
<name>G2JBK4_9BURK</name>
<dbReference type="InterPro" id="IPR010992">
    <property type="entry name" value="IHF-like_DNA-bd_dom_sf"/>
</dbReference>
<evidence type="ECO:0000256" key="5">
    <source>
        <dbReference type="ARBA" id="ARBA00022705"/>
    </source>
</evidence>
<keyword evidence="14" id="KW-1185">Reference proteome</keyword>
<dbReference type="PANTHER" id="PTHR33175">
    <property type="entry name" value="DNA-BINDING PROTEIN HU"/>
    <property type="match status" value="1"/>
</dbReference>
<dbReference type="SMART" id="SM00411">
    <property type="entry name" value="BHL"/>
    <property type="match status" value="1"/>
</dbReference>
<evidence type="ECO:0000256" key="11">
    <source>
        <dbReference type="RuleBase" id="RU003939"/>
    </source>
</evidence>
<comment type="subcellular location">
    <subcellularLocation>
        <location evidence="1">Virion</location>
    </subcellularLocation>
</comment>
<comment type="caution">
    <text evidence="13">The sequence shown here is derived from an EMBL/GenBank/DDBJ whole genome shotgun (WGS) entry which is preliminary data.</text>
</comment>
<dbReference type="GO" id="GO:0003677">
    <property type="term" value="F:DNA binding"/>
    <property type="evidence" value="ECO:0007669"/>
    <property type="project" value="UniProtKB-KW"/>
</dbReference>
<organism evidence="13 14">
    <name type="scientific">Candidatus Glomeribacter gigasporarum BEG34</name>
    <dbReference type="NCBI Taxonomy" id="1070319"/>
    <lineage>
        <taxon>Bacteria</taxon>
        <taxon>Pseudomonadati</taxon>
        <taxon>Pseudomonadota</taxon>
        <taxon>Betaproteobacteria</taxon>
        <taxon>Burkholderiales</taxon>
        <taxon>Burkholderiaceae</taxon>
        <taxon>Candidatus Glomeribacter</taxon>
    </lineage>
</organism>
<evidence type="ECO:0000256" key="6">
    <source>
        <dbReference type="ARBA" id="ARBA00022921"/>
    </source>
</evidence>
<dbReference type="Proteomes" id="UP000054051">
    <property type="component" value="Unassembled WGS sequence"/>
</dbReference>
<dbReference type="GO" id="GO:0005829">
    <property type="term" value="C:cytosol"/>
    <property type="evidence" value="ECO:0007669"/>
    <property type="project" value="TreeGrafter"/>
</dbReference>
<feature type="region of interest" description="Disordered" evidence="12">
    <location>
        <begin position="1"/>
        <end position="27"/>
    </location>
</feature>
<dbReference type="GO" id="GO:0006260">
    <property type="term" value="P:DNA replication"/>
    <property type="evidence" value="ECO:0007669"/>
    <property type="project" value="UniProtKB-KW"/>
</dbReference>
<keyword evidence="6" id="KW-0426">Late protein</keyword>
<comment type="subunit">
    <text evidence="3">Homodimer.</text>
</comment>
<dbReference type="CDD" id="cd13834">
    <property type="entry name" value="HU_like"/>
    <property type="match status" value="1"/>
</dbReference>
<gene>
    <name evidence="13" type="primary">bph</name>
    <name evidence="13" type="ORF">CAGGBEG34_40003</name>
</gene>
<dbReference type="Pfam" id="PF00216">
    <property type="entry name" value="Bac_DNA_binding"/>
    <property type="match status" value="1"/>
</dbReference>
<evidence type="ECO:0000256" key="12">
    <source>
        <dbReference type="SAM" id="MobiDB-lite"/>
    </source>
</evidence>
<dbReference type="OrthoDB" id="331625at2"/>
<dbReference type="STRING" id="1070319.CAGGBEG34_40003"/>